<dbReference type="Proteomes" id="UP001153636">
    <property type="component" value="Chromosome 10"/>
</dbReference>
<feature type="compositionally biased region" description="Basic and acidic residues" evidence="1">
    <location>
        <begin position="1"/>
        <end position="11"/>
    </location>
</feature>
<name>A0A9P0CIK5_9CUCU</name>
<sequence length="454" mass="52972">MDDSKEKDSNEKIVANKNNNCSNSNNTEKDKIKNYHFLYKQQSIIEDIQETHVLRAIEKKLGTNHFCLLTYKLEPIIERIGLLGDYSFLNVAYLNAQGTKEHLTFFVKHFPKIEALAEFAQKIGAFKKEVFVYKLFKEFTKEEVSLINNVIPQCYATSYNEYLILDNLFNEGYKSSDKHTTLDYDTVLIVLQSIAQLHASSIIFENKANKKLQDLYSNDLEESFFSKANQQGVEASVKCIIDEIELFDQPKTLKSGRNFVDVAEEVCYKIYDLVKPSEKYKNVLSHGDIWATNILLKHDTKTKKPIACKLVDFQCGRYVPPAQDVLSFLYLTTSKEFRKKYMYEVLGMYYSYLEKNVKHFGFDINHILPFDNFMQSCEELKVFAIVLAAIYFPLILINNNEIEEYFSNKELNEKALFDNRIHLVKAHKDKDAFYEHRIQESLDDLKAFCENYKS</sequence>
<dbReference type="Gene3D" id="3.90.1200.10">
    <property type="match status" value="1"/>
</dbReference>
<dbReference type="InterPro" id="IPR011009">
    <property type="entry name" value="Kinase-like_dom_sf"/>
</dbReference>
<dbReference type="PANTHER" id="PTHR11012">
    <property type="entry name" value="PROTEIN KINASE-LIKE DOMAIN-CONTAINING"/>
    <property type="match status" value="1"/>
</dbReference>
<gene>
    <name evidence="3" type="ORF">PSYICH_LOCUS1649</name>
</gene>
<dbReference type="Pfam" id="PF02958">
    <property type="entry name" value="EcKL"/>
    <property type="match status" value="1"/>
</dbReference>
<organism evidence="3 4">
    <name type="scientific">Psylliodes chrysocephalus</name>
    <dbReference type="NCBI Taxonomy" id="3402493"/>
    <lineage>
        <taxon>Eukaryota</taxon>
        <taxon>Metazoa</taxon>
        <taxon>Ecdysozoa</taxon>
        <taxon>Arthropoda</taxon>
        <taxon>Hexapoda</taxon>
        <taxon>Insecta</taxon>
        <taxon>Pterygota</taxon>
        <taxon>Neoptera</taxon>
        <taxon>Endopterygota</taxon>
        <taxon>Coleoptera</taxon>
        <taxon>Polyphaga</taxon>
        <taxon>Cucujiformia</taxon>
        <taxon>Chrysomeloidea</taxon>
        <taxon>Chrysomelidae</taxon>
        <taxon>Galerucinae</taxon>
        <taxon>Alticini</taxon>
        <taxon>Psylliodes</taxon>
    </lineage>
</organism>
<feature type="domain" description="CHK kinase-like" evidence="2">
    <location>
        <begin position="163"/>
        <end position="359"/>
    </location>
</feature>
<feature type="compositionally biased region" description="Low complexity" evidence="1">
    <location>
        <begin position="16"/>
        <end position="26"/>
    </location>
</feature>
<protein>
    <recommendedName>
        <fullName evidence="2">CHK kinase-like domain-containing protein</fullName>
    </recommendedName>
</protein>
<evidence type="ECO:0000313" key="4">
    <source>
        <dbReference type="Proteomes" id="UP001153636"/>
    </source>
</evidence>
<dbReference type="InterPro" id="IPR004119">
    <property type="entry name" value="EcKL"/>
</dbReference>
<accession>A0A9P0CIK5</accession>
<dbReference type="EMBL" id="OV651822">
    <property type="protein sequence ID" value="CAH1100510.1"/>
    <property type="molecule type" value="Genomic_DNA"/>
</dbReference>
<evidence type="ECO:0000256" key="1">
    <source>
        <dbReference type="SAM" id="MobiDB-lite"/>
    </source>
</evidence>
<dbReference type="AlphaFoldDB" id="A0A9P0CIK5"/>
<keyword evidence="4" id="KW-1185">Reference proteome</keyword>
<dbReference type="PANTHER" id="PTHR11012:SF48">
    <property type="entry name" value="CHK KINASE-LIKE DOMAIN-CONTAINING PROTEIN-RELATED"/>
    <property type="match status" value="1"/>
</dbReference>
<proteinExistence type="predicted"/>
<feature type="region of interest" description="Disordered" evidence="1">
    <location>
        <begin position="1"/>
        <end position="27"/>
    </location>
</feature>
<dbReference type="InterPro" id="IPR015897">
    <property type="entry name" value="CHK_kinase-like"/>
</dbReference>
<evidence type="ECO:0000259" key="2">
    <source>
        <dbReference type="SMART" id="SM00587"/>
    </source>
</evidence>
<dbReference type="OrthoDB" id="190089at2759"/>
<dbReference type="SMART" id="SM00587">
    <property type="entry name" value="CHK"/>
    <property type="match status" value="1"/>
</dbReference>
<dbReference type="SUPFAM" id="SSF56112">
    <property type="entry name" value="Protein kinase-like (PK-like)"/>
    <property type="match status" value="1"/>
</dbReference>
<evidence type="ECO:0000313" key="3">
    <source>
        <dbReference type="EMBL" id="CAH1100510.1"/>
    </source>
</evidence>
<reference evidence="3" key="1">
    <citation type="submission" date="2022-01" db="EMBL/GenBank/DDBJ databases">
        <authorList>
            <person name="King R."/>
        </authorList>
    </citation>
    <scope>NUCLEOTIDE SEQUENCE</scope>
</reference>